<keyword evidence="2" id="KW-1185">Reference proteome</keyword>
<reference evidence="1" key="1">
    <citation type="submission" date="2021-04" db="EMBL/GenBank/DDBJ databases">
        <authorList>
            <consortium name="Molecular Ecology Group"/>
        </authorList>
    </citation>
    <scope>NUCLEOTIDE SEQUENCE</scope>
</reference>
<protein>
    <recommendedName>
        <fullName evidence="3">Nucleolar protein 4</fullName>
    </recommendedName>
</protein>
<dbReference type="PANTHER" id="PTHR12449">
    <property type="entry name" value="DEATH DOMAIN-CONTAINING PROTEIN"/>
    <property type="match status" value="1"/>
</dbReference>
<proteinExistence type="predicted"/>
<evidence type="ECO:0000313" key="1">
    <source>
        <dbReference type="EMBL" id="CAG5136675.1"/>
    </source>
</evidence>
<dbReference type="PANTHER" id="PTHR12449:SF22">
    <property type="entry name" value="NUCLEOLAR PROTEIN 4"/>
    <property type="match status" value="1"/>
</dbReference>
<gene>
    <name evidence="1" type="ORF">CUNI_LOCUS22233</name>
</gene>
<evidence type="ECO:0000313" key="2">
    <source>
        <dbReference type="Proteomes" id="UP000678393"/>
    </source>
</evidence>
<evidence type="ECO:0008006" key="3">
    <source>
        <dbReference type="Google" id="ProtNLM"/>
    </source>
</evidence>
<organism evidence="1 2">
    <name type="scientific">Candidula unifasciata</name>
    <dbReference type="NCBI Taxonomy" id="100452"/>
    <lineage>
        <taxon>Eukaryota</taxon>
        <taxon>Metazoa</taxon>
        <taxon>Spiralia</taxon>
        <taxon>Lophotrochozoa</taxon>
        <taxon>Mollusca</taxon>
        <taxon>Gastropoda</taxon>
        <taxon>Heterobranchia</taxon>
        <taxon>Euthyneura</taxon>
        <taxon>Panpulmonata</taxon>
        <taxon>Eupulmonata</taxon>
        <taxon>Stylommatophora</taxon>
        <taxon>Helicina</taxon>
        <taxon>Helicoidea</taxon>
        <taxon>Geomitridae</taxon>
        <taxon>Candidula</taxon>
    </lineage>
</organism>
<sequence>MTYGHMEEKCTLREIRQSNMYQTFQNWAIQNYGDKGKTKTVTRNKYQRIVRILKGEEESTAENSKLRFWVKAKGFQLSADTGEVEIGELMIPARPVEFGQSRSSLKRVAVVENFFDIIYKVHVEMDGRGGKHAGQKRTYRAISETFSFLPREAVTRFLMSCTDCQKRMHLST</sequence>
<dbReference type="OrthoDB" id="10047222at2759"/>
<feature type="non-terminal residue" evidence="1">
    <location>
        <position position="1"/>
    </location>
</feature>
<comment type="caution">
    <text evidence="1">The sequence shown here is derived from an EMBL/GenBank/DDBJ whole genome shotgun (WGS) entry which is preliminary data.</text>
</comment>
<dbReference type="AlphaFoldDB" id="A0A8S4A8W4"/>
<dbReference type="InterPro" id="IPR039788">
    <property type="entry name" value="NOL4/NOL4L"/>
</dbReference>
<dbReference type="EMBL" id="CAJHNH020008556">
    <property type="protein sequence ID" value="CAG5136675.1"/>
    <property type="molecule type" value="Genomic_DNA"/>
</dbReference>
<accession>A0A8S4A8W4</accession>
<dbReference type="Proteomes" id="UP000678393">
    <property type="component" value="Unassembled WGS sequence"/>
</dbReference>
<name>A0A8S4A8W4_9EUPU</name>